<proteinExistence type="predicted"/>
<dbReference type="AlphaFoldDB" id="A0AAN8FRG3"/>
<reference evidence="2 3" key="1">
    <citation type="submission" date="2019-10" db="EMBL/GenBank/DDBJ databases">
        <title>Assembly and Annotation for the nematode Trichostrongylus colubriformis.</title>
        <authorList>
            <person name="Martin J."/>
        </authorList>
    </citation>
    <scope>NUCLEOTIDE SEQUENCE [LARGE SCALE GENOMIC DNA]</scope>
    <source>
        <strain evidence="2">G859</strain>
        <tissue evidence="2">Whole worm</tissue>
    </source>
</reference>
<evidence type="ECO:0000313" key="2">
    <source>
        <dbReference type="EMBL" id="KAK5981984.1"/>
    </source>
</evidence>
<evidence type="ECO:0000256" key="1">
    <source>
        <dbReference type="SAM" id="MobiDB-lite"/>
    </source>
</evidence>
<comment type="caution">
    <text evidence="2">The sequence shown here is derived from an EMBL/GenBank/DDBJ whole genome shotgun (WGS) entry which is preliminary data.</text>
</comment>
<feature type="region of interest" description="Disordered" evidence="1">
    <location>
        <begin position="56"/>
        <end position="78"/>
    </location>
</feature>
<feature type="non-terminal residue" evidence="2">
    <location>
        <position position="78"/>
    </location>
</feature>
<feature type="compositionally biased region" description="Basic residues" evidence="1">
    <location>
        <begin position="64"/>
        <end position="78"/>
    </location>
</feature>
<name>A0AAN8FRG3_TRICO</name>
<dbReference type="Proteomes" id="UP001331761">
    <property type="component" value="Unassembled WGS sequence"/>
</dbReference>
<organism evidence="2 3">
    <name type="scientific">Trichostrongylus colubriformis</name>
    <name type="common">Black scour worm</name>
    <dbReference type="NCBI Taxonomy" id="6319"/>
    <lineage>
        <taxon>Eukaryota</taxon>
        <taxon>Metazoa</taxon>
        <taxon>Ecdysozoa</taxon>
        <taxon>Nematoda</taxon>
        <taxon>Chromadorea</taxon>
        <taxon>Rhabditida</taxon>
        <taxon>Rhabditina</taxon>
        <taxon>Rhabditomorpha</taxon>
        <taxon>Strongyloidea</taxon>
        <taxon>Trichostrongylidae</taxon>
        <taxon>Trichostrongylus</taxon>
    </lineage>
</organism>
<protein>
    <submittedName>
        <fullName evidence="2">Uncharacterized protein</fullName>
    </submittedName>
</protein>
<sequence>MNLTLRSQVEADVIDLTVEKEKLDSDGDVVCLEDLTLIDEDDITILTHEQHHVNTEFQTDKTDKCKRRSKKRMSLRLS</sequence>
<evidence type="ECO:0000313" key="3">
    <source>
        <dbReference type="Proteomes" id="UP001331761"/>
    </source>
</evidence>
<accession>A0AAN8FRG3</accession>
<gene>
    <name evidence="2" type="ORF">GCK32_006235</name>
</gene>
<keyword evidence="3" id="KW-1185">Reference proteome</keyword>
<dbReference type="EMBL" id="WIXE01005674">
    <property type="protein sequence ID" value="KAK5981984.1"/>
    <property type="molecule type" value="Genomic_DNA"/>
</dbReference>